<dbReference type="EMBL" id="KL367682">
    <property type="protein sequence ID" value="KFD60248.1"/>
    <property type="molecule type" value="Genomic_DNA"/>
</dbReference>
<gene>
    <name evidence="1" type="ORF">M514_11593</name>
</gene>
<accession>A0A085MSQ2</accession>
<dbReference type="Proteomes" id="UP000030758">
    <property type="component" value="Unassembled WGS sequence"/>
</dbReference>
<proteinExistence type="predicted"/>
<dbReference type="AlphaFoldDB" id="A0A085MSQ2"/>
<protein>
    <submittedName>
        <fullName evidence="1">Uncharacterized protein</fullName>
    </submittedName>
</protein>
<evidence type="ECO:0000313" key="1">
    <source>
        <dbReference type="EMBL" id="KFD60248.1"/>
    </source>
</evidence>
<name>A0A085MSQ2_9BILA</name>
<organism evidence="1">
    <name type="scientific">Trichuris suis</name>
    <name type="common">pig whipworm</name>
    <dbReference type="NCBI Taxonomy" id="68888"/>
    <lineage>
        <taxon>Eukaryota</taxon>
        <taxon>Metazoa</taxon>
        <taxon>Ecdysozoa</taxon>
        <taxon>Nematoda</taxon>
        <taxon>Enoplea</taxon>
        <taxon>Dorylaimia</taxon>
        <taxon>Trichinellida</taxon>
        <taxon>Trichuridae</taxon>
        <taxon>Trichuris</taxon>
    </lineage>
</organism>
<sequence length="153" mass="17284">MSRKRCMKSELVVIEGQVGTGAGVRSGDELLGKLDTEETVSVGQRHGGSWAQPPHTLSASMDIEVWLGRLDDYLSANAVPEVHWSTVLKSLVDDKIYRSITALGRNCSDDQITSHLRERFGCGEFFFTQRLQFSRRMKDQRSLLMTSWKIYDA</sequence>
<reference evidence="1" key="1">
    <citation type="journal article" date="2014" name="Nat. Genet.">
        <title>Genome and transcriptome of the porcine whipworm Trichuris suis.</title>
        <authorList>
            <person name="Jex A.R."/>
            <person name="Nejsum P."/>
            <person name="Schwarz E.M."/>
            <person name="Hu L."/>
            <person name="Young N.D."/>
            <person name="Hall R.S."/>
            <person name="Korhonen P.K."/>
            <person name="Liao S."/>
            <person name="Thamsborg S."/>
            <person name="Xia J."/>
            <person name="Xu P."/>
            <person name="Wang S."/>
            <person name="Scheerlinck J.P."/>
            <person name="Hofmann A."/>
            <person name="Sternberg P.W."/>
            <person name="Wang J."/>
            <person name="Gasser R.B."/>
        </authorList>
    </citation>
    <scope>NUCLEOTIDE SEQUENCE [LARGE SCALE GENOMIC DNA]</scope>
    <source>
        <strain evidence="1">DCEP-RM93F</strain>
    </source>
</reference>